<evidence type="ECO:0000313" key="3">
    <source>
        <dbReference type="EMBL" id="WNK19429.1"/>
    </source>
</evidence>
<feature type="signal peptide" evidence="2">
    <location>
        <begin position="1"/>
        <end position="21"/>
    </location>
</feature>
<feature type="region of interest" description="Disordered" evidence="1">
    <location>
        <begin position="189"/>
        <end position="208"/>
    </location>
</feature>
<accession>A0ABY9YZE1</accession>
<name>A0ABY9YZE1_9GAMM</name>
<feature type="compositionally biased region" description="Polar residues" evidence="1">
    <location>
        <begin position="199"/>
        <end position="208"/>
    </location>
</feature>
<proteinExistence type="predicted"/>
<organism evidence="3 4">
    <name type="scientific">Halomonas piscis</name>
    <dbReference type="NCBI Taxonomy" id="3031727"/>
    <lineage>
        <taxon>Bacteria</taxon>
        <taxon>Pseudomonadati</taxon>
        <taxon>Pseudomonadota</taxon>
        <taxon>Gammaproteobacteria</taxon>
        <taxon>Oceanospirillales</taxon>
        <taxon>Halomonadaceae</taxon>
        <taxon>Halomonas</taxon>
    </lineage>
</organism>
<feature type="chain" id="PRO_5045151833" evidence="2">
    <location>
        <begin position="22"/>
        <end position="208"/>
    </location>
</feature>
<dbReference type="Proteomes" id="UP001301869">
    <property type="component" value="Chromosome"/>
</dbReference>
<keyword evidence="2" id="KW-0732">Signal</keyword>
<evidence type="ECO:0000313" key="4">
    <source>
        <dbReference type="Proteomes" id="UP001301869"/>
    </source>
</evidence>
<evidence type="ECO:0000256" key="1">
    <source>
        <dbReference type="SAM" id="MobiDB-lite"/>
    </source>
</evidence>
<evidence type="ECO:0000256" key="2">
    <source>
        <dbReference type="SAM" id="SignalP"/>
    </source>
</evidence>
<reference evidence="3 4" key="1">
    <citation type="submission" date="2023-03" db="EMBL/GenBank/DDBJ databases">
        <title>Halomonas sp. nov., isolated from Korean tranditional fermented seafood 'Jeotgal'.</title>
        <authorList>
            <person name="Kim B."/>
            <person name="Shin N.-R."/>
        </authorList>
    </citation>
    <scope>NUCLEOTIDE SEQUENCE [LARGE SCALE GENOMIC DNA]</scope>
    <source>
        <strain evidence="3 4">SG2L-4</strain>
    </source>
</reference>
<dbReference type="RefSeq" id="WP_311882717.1">
    <property type="nucleotide sequence ID" value="NZ_CP119391.1"/>
</dbReference>
<gene>
    <name evidence="3" type="ORF">P1P91_11295</name>
</gene>
<dbReference type="EMBL" id="CP119391">
    <property type="protein sequence ID" value="WNK19429.1"/>
    <property type="molecule type" value="Genomic_DNA"/>
</dbReference>
<keyword evidence="4" id="KW-1185">Reference proteome</keyword>
<dbReference type="PROSITE" id="PS51257">
    <property type="entry name" value="PROKAR_LIPOPROTEIN"/>
    <property type="match status" value="1"/>
</dbReference>
<sequence>MHRGRALIGYSLMLAAVLWLASCGDSEDSAPRSTAENPIGNGAAEQTASSPKDAEPLKVTMSAEVTMRSDRRLKVTGSSNLPDSAQLLIAIERAASGARWQERARVQNGQFRAGPLGFGSGVPDGDYSVRVQLSEAGVQPAAVRRRIGDEGERLAGELVREAPHGLGQIAVYRRAFSIGSELRHSEKDEGVRYLEGASQDASQNAPQD</sequence>
<feature type="region of interest" description="Disordered" evidence="1">
    <location>
        <begin position="25"/>
        <end position="57"/>
    </location>
</feature>
<protein>
    <submittedName>
        <fullName evidence="3">Uncharacterized protein</fullName>
    </submittedName>
</protein>